<organism evidence="1">
    <name type="scientific">uncultured marine phage</name>
    <dbReference type="NCBI Taxonomy" id="707152"/>
    <lineage>
        <taxon>Viruses</taxon>
        <taxon>environmental samples</taxon>
    </lineage>
</organism>
<gene>
    <name evidence="1" type="ORF">SLAVMIC_00800</name>
</gene>
<sequence>MGEEHYMGQYSYETYKEFLLFNGFIMSEGGDYIKRIGHRTWIHCDHFTDSYSGGLCFEIIALKKGSQVFKKRYETFDEFESDVKVVTREERLKILLGENE</sequence>
<proteinExistence type="predicted"/>
<reference evidence="1" key="1">
    <citation type="submission" date="2021-06" db="EMBL/GenBank/DDBJ databases">
        <authorList>
            <person name="Gannon L."/>
            <person name="Redgwell R T."/>
            <person name="Michniewski S."/>
            <person name="Harrison D C."/>
            <person name="Millard A."/>
        </authorList>
    </citation>
    <scope>NUCLEOTIDE SEQUENCE</scope>
</reference>
<name>A0A8D9C9I5_9VIRU</name>
<dbReference type="EMBL" id="OU342829">
    <property type="protein sequence ID" value="CAG7581354.1"/>
    <property type="molecule type" value="Genomic_DNA"/>
</dbReference>
<accession>A0A8D9C9I5</accession>
<evidence type="ECO:0000313" key="1">
    <source>
        <dbReference type="EMBL" id="CAG7581354.1"/>
    </source>
</evidence>
<protein>
    <submittedName>
        <fullName evidence="1">Uncharacterized protein</fullName>
    </submittedName>
</protein>